<evidence type="ECO:0000313" key="17">
    <source>
        <dbReference type="Proteomes" id="UP000663879"/>
    </source>
</evidence>
<dbReference type="GO" id="GO:0005886">
    <property type="term" value="C:plasma membrane"/>
    <property type="evidence" value="ECO:0007669"/>
    <property type="project" value="UniProtKB-SubCell"/>
</dbReference>
<feature type="transmembrane region" description="Helical" evidence="14">
    <location>
        <begin position="139"/>
        <end position="158"/>
    </location>
</feature>
<evidence type="ECO:0000256" key="14">
    <source>
        <dbReference type="SAM" id="Phobius"/>
    </source>
</evidence>
<feature type="coiled-coil region" evidence="13">
    <location>
        <begin position="220"/>
        <end position="261"/>
    </location>
</feature>
<organism evidence="16 17">
    <name type="scientific">Brachionus calyciflorus</name>
    <dbReference type="NCBI Taxonomy" id="104777"/>
    <lineage>
        <taxon>Eukaryota</taxon>
        <taxon>Metazoa</taxon>
        <taxon>Spiralia</taxon>
        <taxon>Gnathifera</taxon>
        <taxon>Rotifera</taxon>
        <taxon>Eurotatoria</taxon>
        <taxon>Monogononta</taxon>
        <taxon>Pseudotrocha</taxon>
        <taxon>Ploima</taxon>
        <taxon>Brachionidae</taxon>
        <taxon>Brachionus</taxon>
    </lineage>
</organism>
<keyword evidence="6" id="KW-0851">Voltage-gated channel</keyword>
<evidence type="ECO:0000256" key="11">
    <source>
        <dbReference type="ARBA" id="ARBA00023303"/>
    </source>
</evidence>
<evidence type="ECO:0000256" key="8">
    <source>
        <dbReference type="ARBA" id="ARBA00023054"/>
    </source>
</evidence>
<dbReference type="SUPFAM" id="SSF81324">
    <property type="entry name" value="Voltage-gated potassium channels"/>
    <property type="match status" value="1"/>
</dbReference>
<feature type="domain" description="Ion transport" evidence="15">
    <location>
        <begin position="96"/>
        <end position="215"/>
    </location>
</feature>
<evidence type="ECO:0000256" key="10">
    <source>
        <dbReference type="ARBA" id="ARBA00023136"/>
    </source>
</evidence>
<evidence type="ECO:0000256" key="3">
    <source>
        <dbReference type="ARBA" id="ARBA00022448"/>
    </source>
</evidence>
<comment type="subcellular location">
    <subcellularLocation>
        <location evidence="1">Cell membrane</location>
        <topology evidence="1">Multi-pass membrane protein</topology>
    </subcellularLocation>
</comment>
<keyword evidence="3" id="KW-0813">Transport</keyword>
<evidence type="ECO:0000256" key="13">
    <source>
        <dbReference type="SAM" id="Coils"/>
    </source>
</evidence>
<keyword evidence="8 13" id="KW-0175">Coiled coil</keyword>
<evidence type="ECO:0000256" key="5">
    <source>
        <dbReference type="ARBA" id="ARBA00022692"/>
    </source>
</evidence>
<gene>
    <name evidence="16" type="ORF">OXX778_LOCUS7272</name>
</gene>
<keyword evidence="10 14" id="KW-0472">Membrane</keyword>
<dbReference type="EMBL" id="CAJNOC010000919">
    <property type="protein sequence ID" value="CAF0817199.1"/>
    <property type="molecule type" value="Genomic_DNA"/>
</dbReference>
<keyword evidence="7 14" id="KW-1133">Transmembrane helix</keyword>
<accession>A0A813TNW1</accession>
<dbReference type="AlphaFoldDB" id="A0A813TNW1"/>
<dbReference type="Proteomes" id="UP000663879">
    <property type="component" value="Unassembled WGS sequence"/>
</dbReference>
<evidence type="ECO:0000256" key="7">
    <source>
        <dbReference type="ARBA" id="ARBA00022989"/>
    </source>
</evidence>
<dbReference type="PANTHER" id="PTHR46480:SF1">
    <property type="entry name" value="VOLTAGE-GATED HYDROGEN CHANNEL 1"/>
    <property type="match status" value="1"/>
</dbReference>
<dbReference type="GO" id="GO:0034702">
    <property type="term" value="C:monoatomic ion channel complex"/>
    <property type="evidence" value="ECO:0007669"/>
    <property type="project" value="UniProtKB-KW"/>
</dbReference>
<dbReference type="GO" id="GO:0030171">
    <property type="term" value="F:voltage-gated proton channel activity"/>
    <property type="evidence" value="ECO:0007669"/>
    <property type="project" value="InterPro"/>
</dbReference>
<feature type="transmembrane region" description="Helical" evidence="14">
    <location>
        <begin position="170"/>
        <end position="187"/>
    </location>
</feature>
<dbReference type="Pfam" id="PF00520">
    <property type="entry name" value="Ion_trans"/>
    <property type="match status" value="1"/>
</dbReference>
<dbReference type="InterPro" id="IPR005821">
    <property type="entry name" value="Ion_trans_dom"/>
</dbReference>
<sequence>MQTPISENNRYRPSESLINVFDYNSEFRKKSDLDIESINMNVITEQAFEDTQSLPKDPLSTMSKEDILTSIFGPALNINDKNISLYEKIRRILLSNYMHVAIIFLVILDSLCVTCELIIEAENKKESHSLEGAEDFFKYSGFIILCIFMIEIMFKLIFIFDEFRHSKLEIVDALIVLISFIAEIIFMKSKSVLSAVFGLISIFRFWRIIRIVNGFTMTVEKRSEAKIEKLKEGMNSLIREIDSLKIELNNKQALLDQIKVVKDFQ</sequence>
<evidence type="ECO:0000256" key="12">
    <source>
        <dbReference type="ARBA" id="ARBA00031989"/>
    </source>
</evidence>
<evidence type="ECO:0000259" key="15">
    <source>
        <dbReference type="Pfam" id="PF00520"/>
    </source>
</evidence>
<dbReference type="InterPro" id="IPR031846">
    <property type="entry name" value="Hvcn1"/>
</dbReference>
<keyword evidence="17" id="KW-1185">Reference proteome</keyword>
<proteinExistence type="predicted"/>
<feature type="transmembrane region" description="Helical" evidence="14">
    <location>
        <begin position="193"/>
        <end position="212"/>
    </location>
</feature>
<evidence type="ECO:0000256" key="1">
    <source>
        <dbReference type="ARBA" id="ARBA00004651"/>
    </source>
</evidence>
<protein>
    <recommendedName>
        <fullName evidence="2">Voltage-gated hydrogen channel 1</fullName>
    </recommendedName>
    <alternativeName>
        <fullName evidence="12">Hydrogen voltage-gated channel 1</fullName>
    </alternativeName>
</protein>
<keyword evidence="9" id="KW-0406">Ion transport</keyword>
<reference evidence="16" key="1">
    <citation type="submission" date="2021-02" db="EMBL/GenBank/DDBJ databases">
        <authorList>
            <person name="Nowell W R."/>
        </authorList>
    </citation>
    <scope>NUCLEOTIDE SEQUENCE</scope>
    <source>
        <strain evidence="16">Ploen Becks lab</strain>
    </source>
</reference>
<keyword evidence="4" id="KW-1003">Cell membrane</keyword>
<feature type="transmembrane region" description="Helical" evidence="14">
    <location>
        <begin position="97"/>
        <end position="119"/>
    </location>
</feature>
<dbReference type="InterPro" id="IPR027359">
    <property type="entry name" value="Volt_channel_dom_sf"/>
</dbReference>
<keyword evidence="11" id="KW-0407">Ion channel</keyword>
<dbReference type="Gene3D" id="1.20.120.350">
    <property type="entry name" value="Voltage-gated potassium channels. Chain C"/>
    <property type="match status" value="1"/>
</dbReference>
<name>A0A813TNW1_9BILA</name>
<dbReference type="PANTHER" id="PTHR46480">
    <property type="entry name" value="F20B24.22"/>
    <property type="match status" value="1"/>
</dbReference>
<evidence type="ECO:0000256" key="2">
    <source>
        <dbReference type="ARBA" id="ARBA00015897"/>
    </source>
</evidence>
<keyword evidence="5 14" id="KW-0812">Transmembrane</keyword>
<comment type="caution">
    <text evidence="16">The sequence shown here is derived from an EMBL/GenBank/DDBJ whole genome shotgun (WGS) entry which is preliminary data.</text>
</comment>
<dbReference type="OrthoDB" id="427456at2759"/>
<evidence type="ECO:0000256" key="4">
    <source>
        <dbReference type="ARBA" id="ARBA00022475"/>
    </source>
</evidence>
<evidence type="ECO:0000313" key="16">
    <source>
        <dbReference type="EMBL" id="CAF0817199.1"/>
    </source>
</evidence>
<evidence type="ECO:0000256" key="9">
    <source>
        <dbReference type="ARBA" id="ARBA00023065"/>
    </source>
</evidence>
<evidence type="ECO:0000256" key="6">
    <source>
        <dbReference type="ARBA" id="ARBA00022882"/>
    </source>
</evidence>